<dbReference type="RefSeq" id="YP_009612158.1">
    <property type="nucleotide sequence ID" value="NC_042013.1"/>
</dbReference>
<keyword evidence="1" id="KW-0175">Coiled coil</keyword>
<protein>
    <submittedName>
        <fullName evidence="3">Uncharacterized protein</fullName>
    </submittedName>
</protein>
<feature type="region of interest" description="Disordered" evidence="2">
    <location>
        <begin position="1"/>
        <end position="36"/>
    </location>
</feature>
<dbReference type="GeneID" id="40088496"/>
<keyword evidence="4" id="KW-1185">Reference proteome</keyword>
<reference evidence="3 4" key="1">
    <citation type="submission" date="2017-06" db="EMBL/GenBank/DDBJ databases">
        <authorList>
            <person name="Kim H.J."/>
            <person name="Triplett B.A."/>
        </authorList>
    </citation>
    <scope>NUCLEOTIDE SEQUENCE [LARGE SCALE GENOMIC DNA]</scope>
</reference>
<dbReference type="EMBL" id="MF403008">
    <property type="protein sequence ID" value="AUZ95252.1"/>
    <property type="molecule type" value="Genomic_DNA"/>
</dbReference>
<proteinExistence type="predicted"/>
<dbReference type="KEGG" id="vg:40088496"/>
<accession>A0A2L0V0A5</accession>
<evidence type="ECO:0000313" key="3">
    <source>
        <dbReference type="EMBL" id="AUZ95252.1"/>
    </source>
</evidence>
<evidence type="ECO:0000256" key="2">
    <source>
        <dbReference type="SAM" id="MobiDB-lite"/>
    </source>
</evidence>
<sequence>MSNNAAALKRAASTSVSDITNVKRATSRTEKEKPSIANNPFFQVMSSTSLTPEEKVQQVAKAMSEIRTKEENRERVRQLEEFSEYQQVLRKEMASEIIALTNTDTFAQLQQVYDRMNTGLLDFNDAMEPILEIIDAMHVVRKEGKTAELFEEIRSDRREEDEHKNMLAEMDESIRKSRAEINMLFADIAELREQRSFFGFGGVKAEAIRKIAELESKIELLNQSANEMQTKRQTFAAEWSAKTHENEEYENAKRIVRNMLDLSAEQHRENQKKSVLKAQEFIEISDESLSSVRSNLLDMNGQIERLLDANTSITSTMAIMGEGLKVAETEIQKKRAEVDSIEAGDSMVKKMQKDNSLRDIDEHATLVSATVADTALSFADLGSQTVRITTMKDANVSQLDKVRKMHTQGVAGVADRLSVALTAVGQAAIGESAAIAKDTLGLMTDATNNIAHKEAMRVALGANEINDDILKAIGDLEEYGEILRNTTDIRREAVKEMRSNLDQIGDIAKSLQADINDAKAVHSDPSMAPAKDNKNTNTNAFGF</sequence>
<feature type="region of interest" description="Disordered" evidence="2">
    <location>
        <begin position="522"/>
        <end position="543"/>
    </location>
</feature>
<dbReference type="Proteomes" id="UP000223025">
    <property type="component" value="Segment"/>
</dbReference>
<feature type="compositionally biased region" description="Polar residues" evidence="2">
    <location>
        <begin position="12"/>
        <end position="24"/>
    </location>
</feature>
<feature type="coiled-coil region" evidence="1">
    <location>
        <begin position="174"/>
        <end position="231"/>
    </location>
</feature>
<evidence type="ECO:0000256" key="1">
    <source>
        <dbReference type="SAM" id="Coils"/>
    </source>
</evidence>
<evidence type="ECO:0000313" key="4">
    <source>
        <dbReference type="Proteomes" id="UP000223025"/>
    </source>
</evidence>
<organism evidence="3 4">
    <name type="scientific">Agrobacterium phage Atu_ph07</name>
    <dbReference type="NCBI Taxonomy" id="2024264"/>
    <lineage>
        <taxon>Viruses</taxon>
        <taxon>Duplodnaviria</taxon>
        <taxon>Heunggongvirae</taxon>
        <taxon>Uroviricota</taxon>
        <taxon>Caudoviricetes</taxon>
        <taxon>Polybotosvirus</taxon>
        <taxon>Polybotosvirus Atuph07</taxon>
    </lineage>
</organism>
<name>A0A2L0V0A5_9CAUD</name>